<feature type="signal peptide" evidence="1">
    <location>
        <begin position="1"/>
        <end position="24"/>
    </location>
</feature>
<feature type="chain" id="PRO_5047028777" evidence="1">
    <location>
        <begin position="25"/>
        <end position="548"/>
    </location>
</feature>
<dbReference type="Gene3D" id="3.40.50.1110">
    <property type="entry name" value="SGNH hydrolase"/>
    <property type="match status" value="1"/>
</dbReference>
<dbReference type="Proteomes" id="UP001596162">
    <property type="component" value="Unassembled WGS sequence"/>
</dbReference>
<dbReference type="SUPFAM" id="SSF52266">
    <property type="entry name" value="SGNH hydrolase"/>
    <property type="match status" value="2"/>
</dbReference>
<dbReference type="InterPro" id="IPR036514">
    <property type="entry name" value="SGNH_hydro_sf"/>
</dbReference>
<name>A0ABW0C450_9FLAO</name>
<dbReference type="PROSITE" id="PS51257">
    <property type="entry name" value="PROKAR_LIPOPROTEIN"/>
    <property type="match status" value="1"/>
</dbReference>
<evidence type="ECO:0000256" key="1">
    <source>
        <dbReference type="SAM" id="SignalP"/>
    </source>
</evidence>
<accession>A0ABW0C450</accession>
<organism evidence="2 3">
    <name type="scientific">Bizionia hallyeonensis</name>
    <dbReference type="NCBI Taxonomy" id="1123757"/>
    <lineage>
        <taxon>Bacteria</taxon>
        <taxon>Pseudomonadati</taxon>
        <taxon>Bacteroidota</taxon>
        <taxon>Flavobacteriia</taxon>
        <taxon>Flavobacteriales</taxon>
        <taxon>Flavobacteriaceae</taxon>
        <taxon>Bizionia</taxon>
    </lineage>
</organism>
<dbReference type="EMBL" id="JBHSLA010000001">
    <property type="protein sequence ID" value="MFC5194054.1"/>
    <property type="molecule type" value="Genomic_DNA"/>
</dbReference>
<keyword evidence="3" id="KW-1185">Reference proteome</keyword>
<gene>
    <name evidence="2" type="ORF">ACFPH8_01810</name>
</gene>
<proteinExistence type="predicted"/>
<reference evidence="3" key="1">
    <citation type="journal article" date="2019" name="Int. J. Syst. Evol. Microbiol.">
        <title>The Global Catalogue of Microorganisms (GCM) 10K type strain sequencing project: providing services to taxonomists for standard genome sequencing and annotation.</title>
        <authorList>
            <consortium name="The Broad Institute Genomics Platform"/>
            <consortium name="The Broad Institute Genome Sequencing Center for Infectious Disease"/>
            <person name="Wu L."/>
            <person name="Ma J."/>
        </authorList>
    </citation>
    <scope>NUCLEOTIDE SEQUENCE [LARGE SCALE GENOMIC DNA]</scope>
    <source>
        <strain evidence="3">JCM 17978</strain>
    </source>
</reference>
<comment type="caution">
    <text evidence="2">The sequence shown here is derived from an EMBL/GenBank/DDBJ whole genome shotgun (WGS) entry which is preliminary data.</text>
</comment>
<evidence type="ECO:0000313" key="2">
    <source>
        <dbReference type="EMBL" id="MFC5194054.1"/>
    </source>
</evidence>
<evidence type="ECO:0000313" key="3">
    <source>
        <dbReference type="Proteomes" id="UP001596162"/>
    </source>
</evidence>
<sequence>MKKITREIKYICLLAATITLSACSSDDDAASDSTIQYPALVTGDADFSKYVAVGASFSAGFTDNALFAAAQNNSFPNMLSQKFALAGGGSFSQPLMADNIGGLLFNGMPVFDADGNRQFGPRLFFDGSGPTPLNAMSTTEATNVLSGPFNNYGVPGLKSFHLGVAGYGFANPYFGRMASNPMATVLGDAAAQAPTFFSLSEIGGNDVLSYAISGGTGVDQTGNFDPSTYGPNDITDPNVFSGSFTAAVNALIGANNAKGVVTNVPYITTLAHFTTVPYNPLDPSENDDFAAQVPTLNNVFGALNPIFNAVDPSRAIVFSETEPSPVVIKDESLTDISTIITTQLLASPTFPAFIAQFGLPPAAAPLVAGLLGQTYGQSRQATPADLFVLPSSSIIGQVNETYAGFLIGQGLSAAVAGQFSVEGVTLPLADKWVLIPSEQAAITAATDAYNASIQTIASDNGLALVDFKGILEQAATTGYPSGDFIYNTALVRGGLVSLDGVHLTARGYAIIANEMMKAIDATYGSNFEASGNLIDPGTKPTNYPPTLR</sequence>
<keyword evidence="1" id="KW-0732">Signal</keyword>
<dbReference type="RefSeq" id="WP_376858225.1">
    <property type="nucleotide sequence ID" value="NZ_JBHSLA010000001.1"/>
</dbReference>
<protein>
    <submittedName>
        <fullName evidence="2">G-D-S-L family lipolytic protein</fullName>
    </submittedName>
</protein>